<gene>
    <name evidence="2" type="ORF">CVLEPA_LOCUS8014</name>
</gene>
<keyword evidence="3" id="KW-1185">Reference proteome</keyword>
<feature type="chain" id="PRO_5046808347" description="C-type lectin domain-containing protein" evidence="1">
    <location>
        <begin position="18"/>
        <end position="186"/>
    </location>
</feature>
<protein>
    <recommendedName>
        <fullName evidence="4">C-type lectin domain-containing protein</fullName>
    </recommendedName>
</protein>
<comment type="caution">
    <text evidence="2">The sequence shown here is derived from an EMBL/GenBank/DDBJ whole genome shotgun (WGS) entry which is preliminary data.</text>
</comment>
<dbReference type="EMBL" id="CAWYQH010000046">
    <property type="protein sequence ID" value="CAK8678057.1"/>
    <property type="molecule type" value="Genomic_DNA"/>
</dbReference>
<reference evidence="2 3" key="1">
    <citation type="submission" date="2024-02" db="EMBL/GenBank/DDBJ databases">
        <authorList>
            <person name="Daric V."/>
            <person name="Darras S."/>
        </authorList>
    </citation>
    <scope>NUCLEOTIDE SEQUENCE [LARGE SCALE GENOMIC DNA]</scope>
</reference>
<accession>A0ABP0FEE3</accession>
<dbReference type="Gene3D" id="3.10.100.10">
    <property type="entry name" value="Mannose-Binding Protein A, subunit A"/>
    <property type="match status" value="1"/>
</dbReference>
<feature type="signal peptide" evidence="1">
    <location>
        <begin position="1"/>
        <end position="17"/>
    </location>
</feature>
<dbReference type="InterPro" id="IPR016186">
    <property type="entry name" value="C-type_lectin-like/link_sf"/>
</dbReference>
<evidence type="ECO:0000256" key="1">
    <source>
        <dbReference type="SAM" id="SignalP"/>
    </source>
</evidence>
<dbReference type="InterPro" id="IPR016187">
    <property type="entry name" value="CTDL_fold"/>
</dbReference>
<keyword evidence="1" id="KW-0732">Signal</keyword>
<evidence type="ECO:0008006" key="4">
    <source>
        <dbReference type="Google" id="ProtNLM"/>
    </source>
</evidence>
<evidence type="ECO:0000313" key="2">
    <source>
        <dbReference type="EMBL" id="CAK8678057.1"/>
    </source>
</evidence>
<proteinExistence type="predicted"/>
<name>A0ABP0FEE3_CLALP</name>
<dbReference type="SUPFAM" id="SSF56436">
    <property type="entry name" value="C-type lectin-like"/>
    <property type="match status" value="1"/>
</dbReference>
<evidence type="ECO:0000313" key="3">
    <source>
        <dbReference type="Proteomes" id="UP001642483"/>
    </source>
</evidence>
<sequence length="186" mass="21073">MLEMLVLAFLVVGGAVAHPSVRCPNNFDYSVGRSCFKYVTDNMLLYDHARTYCQRNLGGRLAVLDSRRKLKATIDFFHEKFAEEEREGGVPTAWVEGHWIPGTTHLRYGNGKVDKRPHWMTSTRNKDTGKLFRWPTSSLFGWEATCIAVSLWKPGIPDLGVRASAGFYNVPCNSIYWTHALCEVTN</sequence>
<dbReference type="Proteomes" id="UP001642483">
    <property type="component" value="Unassembled WGS sequence"/>
</dbReference>
<organism evidence="2 3">
    <name type="scientific">Clavelina lepadiformis</name>
    <name type="common">Light-bulb sea squirt</name>
    <name type="synonym">Ascidia lepadiformis</name>
    <dbReference type="NCBI Taxonomy" id="159417"/>
    <lineage>
        <taxon>Eukaryota</taxon>
        <taxon>Metazoa</taxon>
        <taxon>Chordata</taxon>
        <taxon>Tunicata</taxon>
        <taxon>Ascidiacea</taxon>
        <taxon>Aplousobranchia</taxon>
        <taxon>Clavelinidae</taxon>
        <taxon>Clavelina</taxon>
    </lineage>
</organism>